<evidence type="ECO:0000259" key="9">
    <source>
        <dbReference type="PROSITE" id="PS50109"/>
    </source>
</evidence>
<protein>
    <recommendedName>
        <fullName evidence="2">histidine kinase</fullName>
        <ecNumber evidence="2">2.7.13.3</ecNumber>
    </recommendedName>
</protein>
<keyword evidence="6" id="KW-0902">Two-component regulatory system</keyword>
<evidence type="ECO:0000256" key="5">
    <source>
        <dbReference type="ARBA" id="ARBA00022777"/>
    </source>
</evidence>
<dbReference type="EC" id="2.7.13.3" evidence="2"/>
<dbReference type="InterPro" id="IPR036890">
    <property type="entry name" value="HATPase_C_sf"/>
</dbReference>
<dbReference type="InterPro" id="IPR017181">
    <property type="entry name" value="Sig_transdc_His_kin_CHASE2"/>
</dbReference>
<organism evidence="10 11">
    <name type="scientific">Parasphingorhabdus flavimaris</name>
    <dbReference type="NCBI Taxonomy" id="266812"/>
    <lineage>
        <taxon>Bacteria</taxon>
        <taxon>Pseudomonadati</taxon>
        <taxon>Pseudomonadota</taxon>
        <taxon>Alphaproteobacteria</taxon>
        <taxon>Sphingomonadales</taxon>
        <taxon>Sphingomonadaceae</taxon>
        <taxon>Parasphingorhabdus</taxon>
    </lineage>
</organism>
<dbReference type="SMART" id="SM01080">
    <property type="entry name" value="CHASE2"/>
    <property type="match status" value="1"/>
</dbReference>
<keyword evidence="3" id="KW-0597">Phosphoprotein</keyword>
<dbReference type="PANTHER" id="PTHR45453:SF1">
    <property type="entry name" value="PHOSPHATE REGULON SENSOR PROTEIN PHOR"/>
    <property type="match status" value="1"/>
</dbReference>
<dbReference type="Pfam" id="PF02518">
    <property type="entry name" value="HATPase_c"/>
    <property type="match status" value="1"/>
</dbReference>
<dbReference type="Gene3D" id="3.30.450.20">
    <property type="entry name" value="PAS domain"/>
    <property type="match status" value="1"/>
</dbReference>
<dbReference type="SMART" id="SM00091">
    <property type="entry name" value="PAS"/>
    <property type="match status" value="1"/>
</dbReference>
<sequence length="757" mass="83557">MKLRQRLAMEWLAVALLASCVVAALTSWESLSRLDNLVYDQLSAIDRPTPPSEILIVKIDEDSLAAYGKWPWSRQRHVELFDQLAVGDPAAIGFDILLSEPGDPEDDARLAQSIAGNRDLYLPLHFVFPGSNGAEYDVKQPIEPLRQAAAGIGHVNLAIDTDGVVRRAALCFGDKAAKEDWPHLIELIYRAVHRQPSPAYDRLEDCEKRLLMPFADRGSYTSVSYAALAEGQVPLTFLQDKIILIGATANGLGDQYPVPLGDGGTLAGVEIMANLFGAIARDDFVLPLSFPQQLALSLLPTWILLIGFWRWRPRTTIIVSFGLILAILLSSVLLMQFQLWLAPAAALVGVILVYPIWGWRRLQATSDFMDSELQNFHRSSVDIPIMRPDLGPVDVITGQAEKLTHAISHIRDLRRFINDALSNLPDPMFITDLDGKVKFVNRLAQTGMEDGAQDLALDDMLDRFVSPTDLQGVHEYLDLKNRPTKHDYVDFTSLDGQIFAMRRAPVVSDDGVLRGHIHYLADITEVAHAAQQREEVLELLSHDMRAPQAAILALLDGKEPDDTTSRIEDHARRTLALADNFVGLARIESSEFEGEDILLAELVAEANDSLWPLSNARSIVCELEDQSDGAFISGEPSSLYRSFVNLIDNAIKYSPHGGKVEITIRVTELDRQPHVSVSVADQGSGMSDEMLGQLFERFASDDREAHSSIKGAGLGLNFVAKVIERHGGHIRGENRRSGGACFTVVLPLAPEIESQDD</sequence>
<dbReference type="PRINTS" id="PR00344">
    <property type="entry name" value="BCTRLSENSOR"/>
</dbReference>
<evidence type="ECO:0000256" key="8">
    <source>
        <dbReference type="SAM" id="Phobius"/>
    </source>
</evidence>
<reference evidence="10 11" key="1">
    <citation type="submission" date="2020-06" db="EMBL/GenBank/DDBJ databases">
        <authorList>
            <person name="Kim S.-J."/>
            <person name="Park S.-J."/>
        </authorList>
    </citation>
    <scope>NUCLEOTIDE SEQUENCE [LARGE SCALE GENOMIC DNA]</scope>
    <source>
        <strain evidence="10 11">SW-151</strain>
    </source>
</reference>
<name>A0ABX2N3W0_9SPHN</name>
<dbReference type="CDD" id="cd00075">
    <property type="entry name" value="HATPase"/>
    <property type="match status" value="1"/>
</dbReference>
<evidence type="ECO:0000256" key="7">
    <source>
        <dbReference type="ARBA" id="ARBA00023136"/>
    </source>
</evidence>
<dbReference type="InterPro" id="IPR007890">
    <property type="entry name" value="CHASE2"/>
</dbReference>
<dbReference type="SMART" id="SM00387">
    <property type="entry name" value="HATPase_c"/>
    <property type="match status" value="1"/>
</dbReference>
<keyword evidence="8" id="KW-0812">Transmembrane</keyword>
<dbReference type="SUPFAM" id="SSF55785">
    <property type="entry name" value="PYP-like sensor domain (PAS domain)"/>
    <property type="match status" value="1"/>
</dbReference>
<evidence type="ECO:0000256" key="2">
    <source>
        <dbReference type="ARBA" id="ARBA00012438"/>
    </source>
</evidence>
<comment type="catalytic activity">
    <reaction evidence="1">
        <text>ATP + protein L-histidine = ADP + protein N-phospho-L-histidine.</text>
        <dbReference type="EC" id="2.7.13.3"/>
    </reaction>
</comment>
<gene>
    <name evidence="10" type="ORF">HUO14_10800</name>
</gene>
<dbReference type="SUPFAM" id="SSF47384">
    <property type="entry name" value="Homodimeric domain of signal transducing histidine kinase"/>
    <property type="match status" value="1"/>
</dbReference>
<dbReference type="InterPro" id="IPR035965">
    <property type="entry name" value="PAS-like_dom_sf"/>
</dbReference>
<dbReference type="EMBL" id="JABWMH010000003">
    <property type="protein sequence ID" value="NVD28390.1"/>
    <property type="molecule type" value="Genomic_DNA"/>
</dbReference>
<dbReference type="PROSITE" id="PS50109">
    <property type="entry name" value="HIS_KIN"/>
    <property type="match status" value="1"/>
</dbReference>
<dbReference type="InterPro" id="IPR050351">
    <property type="entry name" value="BphY/WalK/GraS-like"/>
</dbReference>
<keyword evidence="5" id="KW-0418">Kinase</keyword>
<feature type="transmembrane region" description="Helical" evidence="8">
    <location>
        <begin position="340"/>
        <end position="359"/>
    </location>
</feature>
<dbReference type="RefSeq" id="WP_176279848.1">
    <property type="nucleotide sequence ID" value="NZ_JABWMH010000003.1"/>
</dbReference>
<evidence type="ECO:0000313" key="11">
    <source>
        <dbReference type="Proteomes" id="UP000652427"/>
    </source>
</evidence>
<keyword evidence="8" id="KW-1133">Transmembrane helix</keyword>
<evidence type="ECO:0000313" key="10">
    <source>
        <dbReference type="EMBL" id="NVD28390.1"/>
    </source>
</evidence>
<feature type="transmembrane region" description="Helical" evidence="8">
    <location>
        <begin position="316"/>
        <end position="334"/>
    </location>
</feature>
<dbReference type="InterPro" id="IPR036097">
    <property type="entry name" value="HisK_dim/P_sf"/>
</dbReference>
<dbReference type="SUPFAM" id="SSF55874">
    <property type="entry name" value="ATPase domain of HSP90 chaperone/DNA topoisomerase II/histidine kinase"/>
    <property type="match status" value="1"/>
</dbReference>
<dbReference type="CDD" id="cd00130">
    <property type="entry name" value="PAS"/>
    <property type="match status" value="1"/>
</dbReference>
<dbReference type="InterPro" id="IPR003594">
    <property type="entry name" value="HATPase_dom"/>
</dbReference>
<keyword evidence="7 8" id="KW-0472">Membrane</keyword>
<evidence type="ECO:0000256" key="1">
    <source>
        <dbReference type="ARBA" id="ARBA00000085"/>
    </source>
</evidence>
<proteinExistence type="predicted"/>
<dbReference type="Gene3D" id="3.30.565.10">
    <property type="entry name" value="Histidine kinase-like ATPase, C-terminal domain"/>
    <property type="match status" value="1"/>
</dbReference>
<dbReference type="InterPro" id="IPR005467">
    <property type="entry name" value="His_kinase_dom"/>
</dbReference>
<dbReference type="InterPro" id="IPR000014">
    <property type="entry name" value="PAS"/>
</dbReference>
<dbReference type="Pfam" id="PF05226">
    <property type="entry name" value="CHASE2"/>
    <property type="match status" value="1"/>
</dbReference>
<keyword evidence="11" id="KW-1185">Reference proteome</keyword>
<dbReference type="PANTHER" id="PTHR45453">
    <property type="entry name" value="PHOSPHATE REGULON SENSOR PROTEIN PHOR"/>
    <property type="match status" value="1"/>
</dbReference>
<dbReference type="PIRSF" id="PIRSF037347">
    <property type="entry name" value="STHK_CHASE2_PAS_prd"/>
    <property type="match status" value="1"/>
</dbReference>
<accession>A0ABX2N3W0</accession>
<evidence type="ECO:0000256" key="4">
    <source>
        <dbReference type="ARBA" id="ARBA00022679"/>
    </source>
</evidence>
<keyword evidence="4" id="KW-0808">Transferase</keyword>
<evidence type="ECO:0000256" key="3">
    <source>
        <dbReference type="ARBA" id="ARBA00022553"/>
    </source>
</evidence>
<dbReference type="Proteomes" id="UP000652427">
    <property type="component" value="Unassembled WGS sequence"/>
</dbReference>
<feature type="domain" description="Histidine kinase" evidence="9">
    <location>
        <begin position="539"/>
        <end position="750"/>
    </location>
</feature>
<comment type="caution">
    <text evidence="10">The sequence shown here is derived from an EMBL/GenBank/DDBJ whole genome shotgun (WGS) entry which is preliminary data.</text>
</comment>
<evidence type="ECO:0000256" key="6">
    <source>
        <dbReference type="ARBA" id="ARBA00023012"/>
    </source>
</evidence>
<dbReference type="InterPro" id="IPR004358">
    <property type="entry name" value="Sig_transdc_His_kin-like_C"/>
</dbReference>